<dbReference type="Proteomes" id="UP000019132">
    <property type="component" value="Unassembled WGS sequence"/>
</dbReference>
<evidence type="ECO:0000313" key="3">
    <source>
        <dbReference type="Proteomes" id="UP000019132"/>
    </source>
</evidence>
<reference evidence="3" key="1">
    <citation type="journal article" date="2010" name="Genome Biol.">
        <title>Genome sequence of the necrotrophic plant pathogen Pythium ultimum reveals original pathogenicity mechanisms and effector repertoire.</title>
        <authorList>
            <person name="Levesque C.A."/>
            <person name="Brouwer H."/>
            <person name="Cano L."/>
            <person name="Hamilton J.P."/>
            <person name="Holt C."/>
            <person name="Huitema E."/>
            <person name="Raffaele S."/>
            <person name="Robideau G.P."/>
            <person name="Thines M."/>
            <person name="Win J."/>
            <person name="Zerillo M.M."/>
            <person name="Beakes G.W."/>
            <person name="Boore J.L."/>
            <person name="Busam D."/>
            <person name="Dumas B."/>
            <person name="Ferriera S."/>
            <person name="Fuerstenberg S.I."/>
            <person name="Gachon C.M."/>
            <person name="Gaulin E."/>
            <person name="Govers F."/>
            <person name="Grenville-Briggs L."/>
            <person name="Horner N."/>
            <person name="Hostetler J."/>
            <person name="Jiang R.H."/>
            <person name="Johnson J."/>
            <person name="Krajaejun T."/>
            <person name="Lin H."/>
            <person name="Meijer H.J."/>
            <person name="Moore B."/>
            <person name="Morris P."/>
            <person name="Phuntmart V."/>
            <person name="Puiu D."/>
            <person name="Shetty J."/>
            <person name="Stajich J.E."/>
            <person name="Tripathy S."/>
            <person name="Wawra S."/>
            <person name="van West P."/>
            <person name="Whitty B.R."/>
            <person name="Coutinho P.M."/>
            <person name="Henrissat B."/>
            <person name="Martin F."/>
            <person name="Thomas P.D."/>
            <person name="Tyler B.M."/>
            <person name="De Vries R.P."/>
            <person name="Kamoun S."/>
            <person name="Yandell M."/>
            <person name="Tisserat N."/>
            <person name="Buell C.R."/>
        </authorList>
    </citation>
    <scope>NUCLEOTIDE SEQUENCE</scope>
    <source>
        <strain evidence="3">DAOM:BR144</strain>
    </source>
</reference>
<feature type="compositionally biased region" description="Low complexity" evidence="1">
    <location>
        <begin position="69"/>
        <end position="79"/>
    </location>
</feature>
<dbReference type="AlphaFoldDB" id="K3WV09"/>
<dbReference type="EMBL" id="GL376558">
    <property type="status" value="NOT_ANNOTATED_CDS"/>
    <property type="molecule type" value="Genomic_DNA"/>
</dbReference>
<proteinExistence type="predicted"/>
<feature type="compositionally biased region" description="Polar residues" evidence="1">
    <location>
        <begin position="288"/>
        <end position="299"/>
    </location>
</feature>
<feature type="region of interest" description="Disordered" evidence="1">
    <location>
        <begin position="60"/>
        <end position="79"/>
    </location>
</feature>
<protein>
    <submittedName>
        <fullName evidence="2">Uncharacterized protein</fullName>
    </submittedName>
</protein>
<name>K3WV09_GLOUD</name>
<sequence length="427" mass="43754">MAEKLMETTKSAPSVAPSEDSRKPNLHVDTSNRESVSVEETVVGPLEALKLATGSTIQEPAWAQPFPSPSVVQPDQDDSSVVGGVFSPFGLGFDGGIRHGGIANQEPDHVWGSGASFKDNNHENDPLGTGAGGDVFAQSLPMPASAPSSSLSFASIDAIFSQRNESSEALAGLLGVQLAAAPLSHGTPQAKNSRSSRFAFANQPSGLDVPSSPAPQQSTGMTGVPSSPFGMMEPPNRRIQSPFGYGAAVGLGNNNPSSFPMHHDTSAFPPLGSHHHAPAPSPFGNEFRGNSLQSGGENNSVSAGSGLAFLQQMLPNVNISYGGDYPSHSGSAGNSNGMFPEMGSAGSNAPSSAWNAGSLNSLGFDSGAGRSSSGFYDPALVSHSAAPSSGFFGLGSSLDNDNDRHHLHTSLGGVTYRHPGSIMNNGD</sequence>
<feature type="region of interest" description="Disordered" evidence="1">
    <location>
        <begin position="201"/>
        <end position="241"/>
    </location>
</feature>
<keyword evidence="3" id="KW-1185">Reference proteome</keyword>
<evidence type="ECO:0000256" key="1">
    <source>
        <dbReference type="SAM" id="MobiDB-lite"/>
    </source>
</evidence>
<dbReference type="InParanoid" id="K3WV09"/>
<feature type="region of interest" description="Disordered" evidence="1">
    <location>
        <begin position="256"/>
        <end position="299"/>
    </location>
</feature>
<dbReference type="eggNOG" id="KOG2068">
    <property type="taxonomic scope" value="Eukaryota"/>
</dbReference>
<feature type="region of interest" description="Disordered" evidence="1">
    <location>
        <begin position="332"/>
        <end position="351"/>
    </location>
</feature>
<dbReference type="STRING" id="431595.K3WV09"/>
<dbReference type="EnsemblProtists" id="PYU1_T008806">
    <property type="protein sequence ID" value="PYU1_T008806"/>
    <property type="gene ID" value="PYU1_G008788"/>
</dbReference>
<feature type="compositionally biased region" description="Polar residues" evidence="1">
    <location>
        <begin position="214"/>
        <end position="225"/>
    </location>
</feature>
<accession>K3WV09</accession>
<organism evidence="2 3">
    <name type="scientific">Globisporangium ultimum (strain ATCC 200006 / CBS 805.95 / DAOM BR144)</name>
    <name type="common">Pythium ultimum</name>
    <dbReference type="NCBI Taxonomy" id="431595"/>
    <lineage>
        <taxon>Eukaryota</taxon>
        <taxon>Sar</taxon>
        <taxon>Stramenopiles</taxon>
        <taxon>Oomycota</taxon>
        <taxon>Peronosporomycetes</taxon>
        <taxon>Pythiales</taxon>
        <taxon>Pythiaceae</taxon>
        <taxon>Globisporangium</taxon>
    </lineage>
</organism>
<reference evidence="3" key="2">
    <citation type="submission" date="2010-04" db="EMBL/GenBank/DDBJ databases">
        <authorList>
            <person name="Buell R."/>
            <person name="Hamilton J."/>
            <person name="Hostetler J."/>
        </authorList>
    </citation>
    <scope>NUCLEOTIDE SEQUENCE [LARGE SCALE GENOMIC DNA]</scope>
    <source>
        <strain evidence="3">DAOM:BR144</strain>
    </source>
</reference>
<feature type="region of interest" description="Disordered" evidence="1">
    <location>
        <begin position="1"/>
        <end position="39"/>
    </location>
</feature>
<dbReference type="HOGENOM" id="CLU_697566_0_0_1"/>
<evidence type="ECO:0000313" key="2">
    <source>
        <dbReference type="EnsemblProtists" id="PYU1_T008806"/>
    </source>
</evidence>
<dbReference type="VEuPathDB" id="FungiDB:PYU1_G008788"/>
<reference evidence="2" key="3">
    <citation type="submission" date="2015-02" db="UniProtKB">
        <authorList>
            <consortium name="EnsemblProtists"/>
        </authorList>
    </citation>
    <scope>IDENTIFICATION</scope>
    <source>
        <strain evidence="2">DAOM BR144</strain>
    </source>
</reference>